<reference evidence="1 2" key="1">
    <citation type="submission" date="2018-01" db="EMBL/GenBank/DDBJ databases">
        <title>Cryobacterium sp. nov., from glaciers in China.</title>
        <authorList>
            <person name="Liu Q."/>
            <person name="Xin Y.-H."/>
        </authorList>
    </citation>
    <scope>NUCLEOTIDE SEQUENCE [LARGE SCALE GENOMIC DNA]</scope>
    <source>
        <strain evidence="1 2">TMB1-8</strain>
    </source>
</reference>
<comment type="caution">
    <text evidence="1">The sequence shown here is derived from an EMBL/GenBank/DDBJ whole genome shotgun (WGS) entry which is preliminary data.</text>
</comment>
<dbReference type="EMBL" id="PPXF01000011">
    <property type="protein sequence ID" value="POH71194.1"/>
    <property type="molecule type" value="Genomic_DNA"/>
</dbReference>
<organism evidence="1 2">
    <name type="scientific">Cryobacterium zongtaii</name>
    <dbReference type="NCBI Taxonomy" id="1259217"/>
    <lineage>
        <taxon>Bacteria</taxon>
        <taxon>Bacillati</taxon>
        <taxon>Actinomycetota</taxon>
        <taxon>Actinomycetes</taxon>
        <taxon>Micrococcales</taxon>
        <taxon>Microbacteriaceae</taxon>
        <taxon>Cryobacterium</taxon>
    </lineage>
</organism>
<name>A0A2S3ZQ02_9MICO</name>
<protein>
    <submittedName>
        <fullName evidence="1">Uncharacterized protein</fullName>
    </submittedName>
</protein>
<evidence type="ECO:0000313" key="1">
    <source>
        <dbReference type="EMBL" id="POH71194.1"/>
    </source>
</evidence>
<accession>A0A2S3ZQ02</accession>
<dbReference type="Proteomes" id="UP000237104">
    <property type="component" value="Unassembled WGS sequence"/>
</dbReference>
<dbReference type="AlphaFoldDB" id="A0A2S3ZQ02"/>
<gene>
    <name evidence="1" type="ORF">C3B59_00890</name>
</gene>
<proteinExistence type="predicted"/>
<sequence>MQTYLDIRAEIEVNHPADSTAIDAVAMGEAAEIVHKVATSNTLQGLTSAGSYAFDATSAYANDLTASDGTVYPFGHAQLEGCMSSEGISVTDANGNPVEMNPNRRGIVQVSVYYVAAESRWLLMNLESRDSAPC</sequence>
<evidence type="ECO:0000313" key="2">
    <source>
        <dbReference type="Proteomes" id="UP000237104"/>
    </source>
</evidence>